<dbReference type="InterPro" id="IPR037058">
    <property type="entry name" value="Falgellar_hook_FlgE_sf"/>
</dbReference>
<keyword evidence="10" id="KW-0969">Cilium</keyword>
<dbReference type="Proteomes" id="UP001432180">
    <property type="component" value="Chromosome"/>
</dbReference>
<protein>
    <recommendedName>
        <fullName evidence="3 5">Flagellar hook protein FlgE</fullName>
    </recommendedName>
</protein>
<dbReference type="InterPro" id="IPR053967">
    <property type="entry name" value="LlgE_F_G-like_D1"/>
</dbReference>
<dbReference type="Pfam" id="PF00460">
    <property type="entry name" value="Flg_bb_rod"/>
    <property type="match status" value="1"/>
</dbReference>
<feature type="domain" description="Flagellar basal body rod protein N-terminal" evidence="6">
    <location>
        <begin position="4"/>
        <end position="33"/>
    </location>
</feature>
<dbReference type="RefSeq" id="WP_328985515.1">
    <property type="nucleotide sequence ID" value="NZ_CP121472.1"/>
</dbReference>
<dbReference type="PANTHER" id="PTHR30435">
    <property type="entry name" value="FLAGELLAR PROTEIN"/>
    <property type="match status" value="1"/>
</dbReference>
<feature type="domain" description="Flagellar basal-body/hook protein C-terminal" evidence="7">
    <location>
        <begin position="378"/>
        <end position="422"/>
    </location>
</feature>
<dbReference type="Pfam" id="PF07559">
    <property type="entry name" value="FlgE_D2"/>
    <property type="match status" value="1"/>
</dbReference>
<dbReference type="NCBIfam" id="TIGR03506">
    <property type="entry name" value="FlgEFG_subfam"/>
    <property type="match status" value="1"/>
</dbReference>
<accession>A0ABZ0SFF6</accession>
<dbReference type="NCBIfam" id="NF004238">
    <property type="entry name" value="PRK05682.1-1"/>
    <property type="match status" value="1"/>
</dbReference>
<dbReference type="InterPro" id="IPR019776">
    <property type="entry name" value="Flagellar_basal_body_rod_CS"/>
</dbReference>
<dbReference type="EMBL" id="CP121472">
    <property type="protein sequence ID" value="WPL19763.1"/>
    <property type="molecule type" value="Genomic_DNA"/>
</dbReference>
<dbReference type="Pfam" id="PF06429">
    <property type="entry name" value="Flg_bbr_C"/>
    <property type="match status" value="1"/>
</dbReference>
<dbReference type="SUPFAM" id="SSF117143">
    <property type="entry name" value="Flagellar hook protein flgE"/>
    <property type="match status" value="1"/>
</dbReference>
<dbReference type="InterPro" id="IPR011491">
    <property type="entry name" value="FlgE_D2"/>
</dbReference>
<evidence type="ECO:0000259" key="8">
    <source>
        <dbReference type="Pfam" id="PF07559"/>
    </source>
</evidence>
<keyword evidence="11" id="KW-1185">Reference proteome</keyword>
<evidence type="ECO:0000256" key="4">
    <source>
        <dbReference type="ARBA" id="ARBA00023143"/>
    </source>
</evidence>
<feature type="domain" description="Flagellar hook protein FlgE/F/G-like D1" evidence="9">
    <location>
        <begin position="83"/>
        <end position="131"/>
    </location>
</feature>
<name>A0ABZ0SFF6_9GAMM</name>
<keyword evidence="10" id="KW-0282">Flagellum</keyword>
<evidence type="ECO:0000313" key="10">
    <source>
        <dbReference type="EMBL" id="WPL19763.1"/>
    </source>
</evidence>
<proteinExistence type="inferred from homology"/>
<feature type="domain" description="Flagellar hook protein FlgE D2" evidence="8">
    <location>
        <begin position="169"/>
        <end position="303"/>
    </location>
</feature>
<evidence type="ECO:0000256" key="2">
    <source>
        <dbReference type="ARBA" id="ARBA00009677"/>
    </source>
</evidence>
<reference evidence="10 11" key="1">
    <citation type="journal article" date="2023" name="Microorganisms">
        <title>Thiorhodovibrio frisius and Trv. litoralis spp. nov., Two Novel Members from a Clade of Fastidious Purple Sulfur Bacteria That Exhibit Unique Red-Shifted Light-Harvesting Capabilities.</title>
        <authorList>
            <person name="Methner A."/>
            <person name="Kuzyk S.B."/>
            <person name="Petersen J."/>
            <person name="Bauer S."/>
            <person name="Brinkmann H."/>
            <person name="Sichau K."/>
            <person name="Wanner G."/>
            <person name="Wolf J."/>
            <person name="Neumann-Schaal M."/>
            <person name="Henke P."/>
            <person name="Tank M."/>
            <person name="Sproer C."/>
            <person name="Bunk B."/>
            <person name="Overmann J."/>
        </authorList>
    </citation>
    <scope>NUCLEOTIDE SEQUENCE [LARGE SCALE GENOMIC DNA]</scope>
    <source>
        <strain evidence="10 11">DSM 6702</strain>
    </source>
</reference>
<sequence length="423" mass="44885">MPFNIGLTGLNAAASGLDVTGNNIANVDTTGFKQSRAEFGDIFAHTFTTVSKTAIGQGVRVLSVSQLFSQGSIKLTGNGLDLAVNGEGFFVLKDTDDSVVYSRAGEYQVNREGYVVNNSGQRLQGYEPVDPNDTDTTFNVGTLSDIQLTTGEAQPKATTEINALVNLTSDAEPPVNPLAAGDIDPAPDQYNFSTSVTVYDSLGTPRMATTYFVKTPNQLEWEVFVGMEDDANPGQTTLISGPDTITFTSQGEVVTPAEITIQYPGPAPATFNNGANALDMTLDLAGSTQYGVKYSVNDLNQNGWTTGRLSGIDIDETGRVFARFTNGQSEILSQVALANFTNPQGLVQLGNNNWAETFAAGDPVYGAPMTGDLGGIEAGALEQSNVDLTEELVDLIVGQRNYQANAKTIQTADAITQTIINIR</sequence>
<evidence type="ECO:0000259" key="7">
    <source>
        <dbReference type="Pfam" id="PF06429"/>
    </source>
</evidence>
<comment type="subcellular location">
    <subcellularLocation>
        <location evidence="1 5">Bacterial flagellum basal body</location>
    </subcellularLocation>
</comment>
<dbReference type="Pfam" id="PF22692">
    <property type="entry name" value="LlgE_F_G_D1"/>
    <property type="match status" value="1"/>
</dbReference>
<organism evidence="10 11">
    <name type="scientific">Thiorhodovibrio winogradskyi</name>
    <dbReference type="NCBI Taxonomy" id="77007"/>
    <lineage>
        <taxon>Bacteria</taxon>
        <taxon>Pseudomonadati</taxon>
        <taxon>Pseudomonadota</taxon>
        <taxon>Gammaproteobacteria</taxon>
        <taxon>Chromatiales</taxon>
        <taxon>Chromatiaceae</taxon>
        <taxon>Thiorhodovibrio</taxon>
    </lineage>
</organism>
<keyword evidence="4 5" id="KW-0975">Bacterial flagellum</keyword>
<dbReference type="PANTHER" id="PTHR30435:SF1">
    <property type="entry name" value="FLAGELLAR HOOK PROTEIN FLGE"/>
    <property type="match status" value="1"/>
</dbReference>
<keyword evidence="10" id="KW-0966">Cell projection</keyword>
<dbReference type="Gene3D" id="2.60.98.20">
    <property type="entry name" value="Flagellar hook protein FlgE"/>
    <property type="match status" value="1"/>
</dbReference>
<dbReference type="InterPro" id="IPR001444">
    <property type="entry name" value="Flag_bb_rod_N"/>
</dbReference>
<gene>
    <name evidence="10" type="primary">flgE</name>
    <name evidence="10" type="ORF">Thiowin_04907</name>
</gene>
<dbReference type="InterPro" id="IPR037925">
    <property type="entry name" value="FlgE/F/G-like"/>
</dbReference>
<evidence type="ECO:0000256" key="5">
    <source>
        <dbReference type="RuleBase" id="RU362116"/>
    </source>
</evidence>
<evidence type="ECO:0000313" key="11">
    <source>
        <dbReference type="Proteomes" id="UP001432180"/>
    </source>
</evidence>
<comment type="function">
    <text evidence="5">A flexible structure which links the flagellar filament to the drive apparatus in the basal body.</text>
</comment>
<dbReference type="InterPro" id="IPR020013">
    <property type="entry name" value="Flagellar_FlgE/F/G"/>
</dbReference>
<dbReference type="InterPro" id="IPR010930">
    <property type="entry name" value="Flg_bb/hook_C_dom"/>
</dbReference>
<evidence type="ECO:0000259" key="9">
    <source>
        <dbReference type="Pfam" id="PF22692"/>
    </source>
</evidence>
<evidence type="ECO:0000256" key="1">
    <source>
        <dbReference type="ARBA" id="ARBA00004117"/>
    </source>
</evidence>
<comment type="similarity">
    <text evidence="2 5">Belongs to the flagella basal body rod proteins family.</text>
</comment>
<evidence type="ECO:0000259" key="6">
    <source>
        <dbReference type="Pfam" id="PF00460"/>
    </source>
</evidence>
<evidence type="ECO:0000256" key="3">
    <source>
        <dbReference type="ARBA" id="ARBA00019015"/>
    </source>
</evidence>
<dbReference type="PROSITE" id="PS00588">
    <property type="entry name" value="FLAGELLA_BB_ROD"/>
    <property type="match status" value="1"/>
</dbReference>